<evidence type="ECO:0000256" key="2">
    <source>
        <dbReference type="ARBA" id="ARBA00012859"/>
    </source>
</evidence>
<evidence type="ECO:0000256" key="7">
    <source>
        <dbReference type="ARBA" id="ARBA00022857"/>
    </source>
</evidence>
<dbReference type="RefSeq" id="WP_106299327.1">
    <property type="nucleotide sequence ID" value="NZ_PVWO01000002.1"/>
</dbReference>
<keyword evidence="7" id="KW-0521">NADP</keyword>
<keyword evidence="9" id="KW-0368">Histidine biosynthesis</keyword>
<dbReference type="InterPro" id="IPR000672">
    <property type="entry name" value="THF_DH/CycHdrlase"/>
</dbReference>
<sequence length="416" mass="46457">MTHFINGARIKADVQKKLELIKTQFRAELSLKKIVVFQFELPKSPSLKNLSDYQAANTSTNQKQKIFKDFLGCEFDRIDLPWDMTFDEFANLMTEVDKIDTVCGIIIQNPIPTELSDKNNNREIVELIAPNKDIDAMSKAGQARWGRCATADAICRVLEAGLKSDSEVVLIGFSGFVGKGVNGYLDNRKKELNLKITEIDERSPKTTANIIELNPNIIVSATGKLEILNTDNLQDIQPELGIDCGFVITDRLDNRGKNIILGDIQKEARDRFDFITPVPGGIGPMEMAVLAERFIIKEFPELQLKPWQLTKLNELSSEDLRTGNYLTSDSLTSQVQNLELSFPTQVLIESSLTQTQLQVSQKPKSLADLNEPEVEAASSRPTEGLLYELANDPDATRLKIEPDDPDDLSQEDGLSI</sequence>
<dbReference type="GO" id="GO:0004488">
    <property type="term" value="F:methylenetetrahydrofolate dehydrogenase (NADP+) activity"/>
    <property type="evidence" value="ECO:0007669"/>
    <property type="project" value="UniProtKB-EC"/>
</dbReference>
<dbReference type="OrthoDB" id="9803580at2"/>
<feature type="domain" description="Tetrahydrofolate dehydrogenase/cyclohydrolase catalytic" evidence="13">
    <location>
        <begin position="51"/>
        <end position="135"/>
    </location>
</feature>
<dbReference type="GO" id="GO:0004477">
    <property type="term" value="F:methenyltetrahydrofolate cyclohydrolase activity"/>
    <property type="evidence" value="ECO:0007669"/>
    <property type="project" value="TreeGrafter"/>
</dbReference>
<comment type="caution">
    <text evidence="15">The sequence shown here is derived from an EMBL/GenBank/DDBJ whole genome shotgun (WGS) entry which is preliminary data.</text>
</comment>
<accession>A0A2T1GNS1</accession>
<evidence type="ECO:0000256" key="11">
    <source>
        <dbReference type="ARBA" id="ARBA00023268"/>
    </source>
</evidence>
<name>A0A2T1GNS1_9CYAN</name>
<keyword evidence="5" id="KW-0658">Purine biosynthesis</keyword>
<dbReference type="PANTHER" id="PTHR48099">
    <property type="entry name" value="C-1-TETRAHYDROFOLATE SYNTHASE, CYTOPLASMIC-RELATED"/>
    <property type="match status" value="1"/>
</dbReference>
<keyword evidence="3" id="KW-0554">One-carbon metabolism</keyword>
<evidence type="ECO:0000256" key="1">
    <source>
        <dbReference type="ARBA" id="ARBA00004777"/>
    </source>
</evidence>
<evidence type="ECO:0000256" key="9">
    <source>
        <dbReference type="ARBA" id="ARBA00023102"/>
    </source>
</evidence>
<dbReference type="AlphaFoldDB" id="A0A2T1GNS1"/>
<evidence type="ECO:0000256" key="4">
    <source>
        <dbReference type="ARBA" id="ARBA00022605"/>
    </source>
</evidence>
<dbReference type="GO" id="GO:0009086">
    <property type="term" value="P:methionine biosynthetic process"/>
    <property type="evidence" value="ECO:0007669"/>
    <property type="project" value="UniProtKB-KW"/>
</dbReference>
<dbReference type="GO" id="GO:0000105">
    <property type="term" value="P:L-histidine biosynthetic process"/>
    <property type="evidence" value="ECO:0007669"/>
    <property type="project" value="UniProtKB-KW"/>
</dbReference>
<evidence type="ECO:0000256" key="8">
    <source>
        <dbReference type="ARBA" id="ARBA00023002"/>
    </source>
</evidence>
<dbReference type="PANTHER" id="PTHR48099:SF5">
    <property type="entry name" value="C-1-TETRAHYDROFOLATE SYNTHASE, CYTOPLASMIC"/>
    <property type="match status" value="1"/>
</dbReference>
<evidence type="ECO:0000256" key="3">
    <source>
        <dbReference type="ARBA" id="ARBA00022563"/>
    </source>
</evidence>
<keyword evidence="8" id="KW-0560">Oxidoreductase</keyword>
<dbReference type="InterPro" id="IPR020631">
    <property type="entry name" value="THF_DH/CycHdrlase_NAD-bd_dom"/>
</dbReference>
<evidence type="ECO:0000256" key="5">
    <source>
        <dbReference type="ARBA" id="ARBA00022755"/>
    </source>
</evidence>
<dbReference type="PRINTS" id="PR00085">
    <property type="entry name" value="THFDHDRGNASE"/>
</dbReference>
<keyword evidence="16" id="KW-1185">Reference proteome</keyword>
<gene>
    <name evidence="15" type="ORF">C7B77_00315</name>
</gene>
<protein>
    <recommendedName>
        <fullName evidence="2">methylenetetrahydrofolate dehydrogenase (NADP(+))</fullName>
        <ecNumber evidence="2">1.5.1.5</ecNumber>
    </recommendedName>
</protein>
<dbReference type="EC" id="1.5.1.5" evidence="2"/>
<dbReference type="Pfam" id="PF02882">
    <property type="entry name" value="THF_DHG_CYH_C"/>
    <property type="match status" value="1"/>
</dbReference>
<organism evidence="15 16">
    <name type="scientific">Chamaesiphon polymorphus CCALA 037</name>
    <dbReference type="NCBI Taxonomy" id="2107692"/>
    <lineage>
        <taxon>Bacteria</taxon>
        <taxon>Bacillati</taxon>
        <taxon>Cyanobacteriota</taxon>
        <taxon>Cyanophyceae</taxon>
        <taxon>Gomontiellales</taxon>
        <taxon>Chamaesiphonaceae</taxon>
        <taxon>Chamaesiphon</taxon>
    </lineage>
</organism>
<evidence type="ECO:0000256" key="6">
    <source>
        <dbReference type="ARBA" id="ARBA00022801"/>
    </source>
</evidence>
<keyword evidence="4" id="KW-0028">Amino-acid biosynthesis</keyword>
<reference evidence="15 16" key="1">
    <citation type="submission" date="2018-03" db="EMBL/GenBank/DDBJ databases">
        <title>The ancient ancestry and fast evolution of plastids.</title>
        <authorList>
            <person name="Moore K.R."/>
            <person name="Magnabosco C."/>
            <person name="Momper L."/>
            <person name="Gold D.A."/>
            <person name="Bosak T."/>
            <person name="Fournier G.P."/>
        </authorList>
    </citation>
    <scope>NUCLEOTIDE SEQUENCE [LARGE SCALE GENOMIC DNA]</scope>
    <source>
        <strain evidence="15 16">CCALA 037</strain>
    </source>
</reference>
<dbReference type="GO" id="GO:0035999">
    <property type="term" value="P:tetrahydrofolate interconversion"/>
    <property type="evidence" value="ECO:0007669"/>
    <property type="project" value="TreeGrafter"/>
</dbReference>
<evidence type="ECO:0000259" key="13">
    <source>
        <dbReference type="Pfam" id="PF00763"/>
    </source>
</evidence>
<keyword evidence="6" id="KW-0378">Hydrolase</keyword>
<dbReference type="InterPro" id="IPR020630">
    <property type="entry name" value="THF_DH/CycHdrlase_cat_dom"/>
</dbReference>
<dbReference type="InterPro" id="IPR046346">
    <property type="entry name" value="Aminoacid_DH-like_N_sf"/>
</dbReference>
<dbReference type="Gene3D" id="3.40.50.720">
    <property type="entry name" value="NAD(P)-binding Rossmann-like Domain"/>
    <property type="match status" value="1"/>
</dbReference>
<proteinExistence type="predicted"/>
<dbReference type="Proteomes" id="UP000238937">
    <property type="component" value="Unassembled WGS sequence"/>
</dbReference>
<evidence type="ECO:0000256" key="12">
    <source>
        <dbReference type="SAM" id="MobiDB-lite"/>
    </source>
</evidence>
<feature type="region of interest" description="Disordered" evidence="12">
    <location>
        <begin position="363"/>
        <end position="416"/>
    </location>
</feature>
<evidence type="ECO:0000313" key="16">
    <source>
        <dbReference type="Proteomes" id="UP000238937"/>
    </source>
</evidence>
<dbReference type="Gene3D" id="3.40.50.10860">
    <property type="entry name" value="Leucine Dehydrogenase, chain A, domain 1"/>
    <property type="match status" value="1"/>
</dbReference>
<comment type="pathway">
    <text evidence="1">One-carbon metabolism; tetrahydrofolate interconversion.</text>
</comment>
<evidence type="ECO:0000259" key="14">
    <source>
        <dbReference type="Pfam" id="PF02882"/>
    </source>
</evidence>
<dbReference type="GO" id="GO:0005829">
    <property type="term" value="C:cytosol"/>
    <property type="evidence" value="ECO:0007669"/>
    <property type="project" value="TreeGrafter"/>
</dbReference>
<evidence type="ECO:0000313" key="15">
    <source>
        <dbReference type="EMBL" id="PSB59581.1"/>
    </source>
</evidence>
<dbReference type="Pfam" id="PF00763">
    <property type="entry name" value="THF_DHG_CYH"/>
    <property type="match status" value="1"/>
</dbReference>
<dbReference type="GO" id="GO:0006164">
    <property type="term" value="P:purine nucleotide biosynthetic process"/>
    <property type="evidence" value="ECO:0007669"/>
    <property type="project" value="UniProtKB-KW"/>
</dbReference>
<dbReference type="SUPFAM" id="SSF53223">
    <property type="entry name" value="Aminoacid dehydrogenase-like, N-terminal domain"/>
    <property type="match status" value="1"/>
</dbReference>
<evidence type="ECO:0000256" key="10">
    <source>
        <dbReference type="ARBA" id="ARBA00023167"/>
    </source>
</evidence>
<dbReference type="EMBL" id="PVWO01000002">
    <property type="protein sequence ID" value="PSB59581.1"/>
    <property type="molecule type" value="Genomic_DNA"/>
</dbReference>
<feature type="domain" description="Tetrahydrofolate dehydrogenase/cyclohydrolase NAD(P)-binding" evidence="14">
    <location>
        <begin position="149"/>
        <end position="293"/>
    </location>
</feature>
<keyword evidence="10" id="KW-0486">Methionine biosynthesis</keyword>
<keyword evidence="11" id="KW-0511">Multifunctional enzyme</keyword>